<dbReference type="RefSeq" id="WP_371162542.1">
    <property type="nucleotide sequence ID" value="NZ_JBEDNX010000009.1"/>
</dbReference>
<dbReference type="InterPro" id="IPR018644">
    <property type="entry name" value="DUF2071"/>
</dbReference>
<dbReference type="PANTHER" id="PTHR39186:SF1">
    <property type="entry name" value="DUF2071 DOMAIN-CONTAINING PROTEIN"/>
    <property type="match status" value="1"/>
</dbReference>
<keyword evidence="3" id="KW-1185">Reference proteome</keyword>
<reference evidence="2 3" key="1">
    <citation type="submission" date="2024-06" db="EMBL/GenBank/DDBJ databases">
        <title>Halorubrum miltondacostae sp. nov., a potential PHA producer isolated from an inland solar saltern in Rio Maior, Portugal.</title>
        <authorList>
            <person name="Albuquerque L."/>
            <person name="Viver T."/>
            <person name="Barroso C."/>
            <person name="Claudino R."/>
            <person name="Galvan M."/>
            <person name="Simoes G."/>
            <person name="Lobo Da Cunha A."/>
            <person name="Egas C."/>
        </authorList>
    </citation>
    <scope>NUCLEOTIDE SEQUENCE [LARGE SCALE GENOMIC DNA]</scope>
    <source>
        <strain evidence="2 3">RMP-11</strain>
    </source>
</reference>
<gene>
    <name evidence="2" type="ORF">ABNG04_11425</name>
</gene>
<comment type="caution">
    <text evidence="2">The sequence shown here is derived from an EMBL/GenBank/DDBJ whole genome shotgun (WGS) entry which is preliminary data.</text>
</comment>
<feature type="region of interest" description="Disordered" evidence="1">
    <location>
        <begin position="116"/>
        <end position="149"/>
    </location>
</feature>
<dbReference type="Proteomes" id="UP001567572">
    <property type="component" value="Unassembled WGS sequence"/>
</dbReference>
<name>A0ABD5M4I9_9EURY</name>
<dbReference type="Pfam" id="PF09844">
    <property type="entry name" value="DUF2071"/>
    <property type="match status" value="1"/>
</dbReference>
<feature type="compositionally biased region" description="Low complexity" evidence="1">
    <location>
        <begin position="135"/>
        <end position="149"/>
    </location>
</feature>
<dbReference type="InterPro" id="IPR023375">
    <property type="entry name" value="ADC_dom_sf"/>
</dbReference>
<evidence type="ECO:0000313" key="2">
    <source>
        <dbReference type="EMBL" id="MEZ3164476.1"/>
    </source>
</evidence>
<organism evidence="2 3">
    <name type="scientific">Halorubrum miltondacostae</name>
    <dbReference type="NCBI Taxonomy" id="3076378"/>
    <lineage>
        <taxon>Archaea</taxon>
        <taxon>Methanobacteriati</taxon>
        <taxon>Methanobacteriota</taxon>
        <taxon>Stenosarchaea group</taxon>
        <taxon>Halobacteria</taxon>
        <taxon>Halobacteriales</taxon>
        <taxon>Haloferacaceae</taxon>
        <taxon>Halorubrum</taxon>
    </lineage>
</organism>
<evidence type="ECO:0000256" key="1">
    <source>
        <dbReference type="SAM" id="MobiDB-lite"/>
    </source>
</evidence>
<evidence type="ECO:0000313" key="3">
    <source>
        <dbReference type="Proteomes" id="UP001567572"/>
    </source>
</evidence>
<protein>
    <submittedName>
        <fullName evidence="2">DUF2071 domain-containing protein</fullName>
    </submittedName>
</protein>
<proteinExistence type="predicted"/>
<dbReference type="EMBL" id="JBEDNY010000003">
    <property type="protein sequence ID" value="MEZ3164476.1"/>
    <property type="molecule type" value="Genomic_DNA"/>
</dbReference>
<dbReference type="SUPFAM" id="SSF160104">
    <property type="entry name" value="Acetoacetate decarboxylase-like"/>
    <property type="match status" value="1"/>
</dbReference>
<dbReference type="PANTHER" id="PTHR39186">
    <property type="entry name" value="DUF2071 FAMILY PROTEIN"/>
    <property type="match status" value="1"/>
</dbReference>
<dbReference type="AlphaFoldDB" id="A0ABD5M4I9"/>
<sequence>MFGRRWLEMTWRDGLFAHWPVDPATVDAALPDGITVATHDGDAYLGVVPFVMEDIRPRGVPRGLSFPELNLRTYVEGPNGPGVYFHSLDADDRLGVAVARGLFRLPYYRAETDVRGTAASRGPDSGDGDTKKADGGASEEAAGSDDGSAVRFASRRIHEGVPHARFDATYAPAGEAFTPDPGSLPAFLLENYRFYTAGERGRLYVGEIDHDPWTLRPAEAEIRANTLFEANGFERPDGEPILHYGEPIAVTADRIRRA</sequence>
<accession>A0ABD5M4I9</accession>